<dbReference type="Proteomes" id="UP001202328">
    <property type="component" value="Unassembled WGS sequence"/>
</dbReference>
<name>A0AAD4X943_9MAGN</name>
<accession>A0AAD4X943</accession>
<evidence type="ECO:0000313" key="3">
    <source>
        <dbReference type="Proteomes" id="UP001202328"/>
    </source>
</evidence>
<sequence>MVRQMEGSYEGSIWNDAEGVNERKNNNHAVLDIQKKCEKKLASHYGSGTEQSTSASSHSKFVSRKMSKAKALLKVRVWLEDGR</sequence>
<feature type="region of interest" description="Disordered" evidence="1">
    <location>
        <begin position="44"/>
        <end position="65"/>
    </location>
</feature>
<proteinExistence type="predicted"/>
<evidence type="ECO:0000313" key="2">
    <source>
        <dbReference type="EMBL" id="KAI3861954.1"/>
    </source>
</evidence>
<feature type="compositionally biased region" description="Polar residues" evidence="1">
    <location>
        <begin position="46"/>
        <end position="60"/>
    </location>
</feature>
<dbReference type="EMBL" id="JAJJMB010014227">
    <property type="protein sequence ID" value="KAI3861954.1"/>
    <property type="molecule type" value="Genomic_DNA"/>
</dbReference>
<reference evidence="2" key="1">
    <citation type="submission" date="2022-04" db="EMBL/GenBank/DDBJ databases">
        <title>A functionally conserved STORR gene fusion in Papaver species that diverged 16.8 million years ago.</title>
        <authorList>
            <person name="Catania T."/>
        </authorList>
    </citation>
    <scope>NUCLEOTIDE SEQUENCE</scope>
    <source>
        <strain evidence="2">S-188037</strain>
    </source>
</reference>
<keyword evidence="3" id="KW-1185">Reference proteome</keyword>
<protein>
    <submittedName>
        <fullName evidence="2">Uncharacterized protein</fullName>
    </submittedName>
</protein>
<organism evidence="2 3">
    <name type="scientific">Papaver atlanticum</name>
    <dbReference type="NCBI Taxonomy" id="357466"/>
    <lineage>
        <taxon>Eukaryota</taxon>
        <taxon>Viridiplantae</taxon>
        <taxon>Streptophyta</taxon>
        <taxon>Embryophyta</taxon>
        <taxon>Tracheophyta</taxon>
        <taxon>Spermatophyta</taxon>
        <taxon>Magnoliopsida</taxon>
        <taxon>Ranunculales</taxon>
        <taxon>Papaveraceae</taxon>
        <taxon>Papaveroideae</taxon>
        <taxon>Papaver</taxon>
    </lineage>
</organism>
<gene>
    <name evidence="2" type="ORF">MKW98_018237</name>
</gene>
<evidence type="ECO:0000256" key="1">
    <source>
        <dbReference type="SAM" id="MobiDB-lite"/>
    </source>
</evidence>
<dbReference type="AlphaFoldDB" id="A0AAD4X943"/>
<comment type="caution">
    <text evidence="2">The sequence shown here is derived from an EMBL/GenBank/DDBJ whole genome shotgun (WGS) entry which is preliminary data.</text>
</comment>